<feature type="transmembrane region" description="Helical" evidence="1">
    <location>
        <begin position="7"/>
        <end position="29"/>
    </location>
</feature>
<protein>
    <submittedName>
        <fullName evidence="2">Transporter family-2 protein</fullName>
    </submittedName>
</protein>
<dbReference type="AlphaFoldDB" id="A0A852RCD1"/>
<dbReference type="EMBL" id="JACCBD010000001">
    <property type="protein sequence ID" value="NYD28069.1"/>
    <property type="molecule type" value="Genomic_DNA"/>
</dbReference>
<feature type="transmembrane region" description="Helical" evidence="1">
    <location>
        <begin position="289"/>
        <end position="307"/>
    </location>
</feature>
<feature type="transmembrane region" description="Helical" evidence="1">
    <location>
        <begin position="106"/>
        <end position="126"/>
    </location>
</feature>
<dbReference type="PANTHER" id="PTHR34821:SF2">
    <property type="entry name" value="INNER MEMBRANE PROTEIN YDCZ"/>
    <property type="match status" value="1"/>
</dbReference>
<comment type="caution">
    <text evidence="2">The sequence shown here is derived from an EMBL/GenBank/DDBJ whole genome shotgun (WGS) entry which is preliminary data.</text>
</comment>
<feature type="transmembrane region" description="Helical" evidence="1">
    <location>
        <begin position="234"/>
        <end position="254"/>
    </location>
</feature>
<dbReference type="RefSeq" id="WP_185987794.1">
    <property type="nucleotide sequence ID" value="NZ_BAAALZ010000001.1"/>
</dbReference>
<feature type="transmembrane region" description="Helical" evidence="1">
    <location>
        <begin position="138"/>
        <end position="160"/>
    </location>
</feature>
<keyword evidence="1" id="KW-0472">Membrane</keyword>
<proteinExistence type="predicted"/>
<organism evidence="2 3">
    <name type="scientific">Leucobacter aridicollis</name>
    <dbReference type="NCBI Taxonomy" id="283878"/>
    <lineage>
        <taxon>Bacteria</taxon>
        <taxon>Bacillati</taxon>
        <taxon>Actinomycetota</taxon>
        <taxon>Actinomycetes</taxon>
        <taxon>Micrococcales</taxon>
        <taxon>Microbacteriaceae</taxon>
        <taxon>Leucobacter</taxon>
    </lineage>
</organism>
<feature type="transmembrane region" description="Helical" evidence="1">
    <location>
        <begin position="81"/>
        <end position="100"/>
    </location>
</feature>
<accession>A0A852RCD1</accession>
<feature type="transmembrane region" description="Helical" evidence="1">
    <location>
        <begin position="41"/>
        <end position="61"/>
    </location>
</feature>
<name>A0A852RCD1_9MICO</name>
<evidence type="ECO:0000313" key="2">
    <source>
        <dbReference type="EMBL" id="NYD28069.1"/>
    </source>
</evidence>
<dbReference type="GO" id="GO:0005886">
    <property type="term" value="C:plasma membrane"/>
    <property type="evidence" value="ECO:0007669"/>
    <property type="project" value="TreeGrafter"/>
</dbReference>
<feature type="transmembrane region" description="Helical" evidence="1">
    <location>
        <begin position="259"/>
        <end position="277"/>
    </location>
</feature>
<dbReference type="PANTHER" id="PTHR34821">
    <property type="entry name" value="INNER MEMBRANE PROTEIN YDCZ"/>
    <property type="match status" value="1"/>
</dbReference>
<keyword evidence="1" id="KW-1133">Transmembrane helix</keyword>
<dbReference type="Proteomes" id="UP000586095">
    <property type="component" value="Unassembled WGS sequence"/>
</dbReference>
<feature type="transmembrane region" description="Helical" evidence="1">
    <location>
        <begin position="198"/>
        <end position="222"/>
    </location>
</feature>
<feature type="transmembrane region" description="Helical" evidence="1">
    <location>
        <begin position="166"/>
        <end position="186"/>
    </location>
</feature>
<evidence type="ECO:0000256" key="1">
    <source>
        <dbReference type="SAM" id="Phobius"/>
    </source>
</evidence>
<dbReference type="InterPro" id="IPR006750">
    <property type="entry name" value="YdcZ"/>
</dbReference>
<gene>
    <name evidence="2" type="ORF">BJ960_002872</name>
</gene>
<reference evidence="2 3" key="1">
    <citation type="submission" date="2020-07" db="EMBL/GenBank/DDBJ databases">
        <title>Sequencing the genomes of 1000 actinobacteria strains.</title>
        <authorList>
            <person name="Klenk H.-P."/>
        </authorList>
    </citation>
    <scope>NUCLEOTIDE SEQUENCE [LARGE SCALE GENOMIC DNA]</scope>
    <source>
        <strain evidence="2 3">DSM 17380</strain>
    </source>
</reference>
<sequence length="314" mass="31621">MNRRQQVEYVTALVGAVLAGTSLALQTAVNGGLSEALGNPVLAAFLSFTVGLLIVSLVALLNGQWRERLIPLLRIARSRTVPWWCWSGGIAGAYFVFAQSASGGTLGVALFTIGVVGGQSIGGLLLDRIGVGPAGGVPVTGLRVAGAATTVCAVGISAISTDTPRPLTWVLLLPVLAGVGVSWQATANGALANTARSVLAAAIVNFAFGWMILAFAAAVSLALGGWPGAWPGGLAYYVGGVFGVVFIAACAALLRVLGALVLGVATVVGQMVASVVIDSVLTEAPTPSMFAIGGVFIAALAAIMVAWPNRRSGA</sequence>
<keyword evidence="3" id="KW-1185">Reference proteome</keyword>
<dbReference type="Pfam" id="PF04657">
    <property type="entry name" value="DMT_YdcZ"/>
    <property type="match status" value="2"/>
</dbReference>
<evidence type="ECO:0000313" key="3">
    <source>
        <dbReference type="Proteomes" id="UP000586095"/>
    </source>
</evidence>
<keyword evidence="1" id="KW-0812">Transmembrane</keyword>